<evidence type="ECO:0000256" key="4">
    <source>
        <dbReference type="ARBA" id="ARBA00005756"/>
    </source>
</evidence>
<feature type="region of interest" description="Disordered" evidence="10">
    <location>
        <begin position="374"/>
        <end position="394"/>
    </location>
</feature>
<evidence type="ECO:0000256" key="10">
    <source>
        <dbReference type="SAM" id="MobiDB-lite"/>
    </source>
</evidence>
<feature type="region of interest" description="Disordered" evidence="10">
    <location>
        <begin position="215"/>
        <end position="278"/>
    </location>
</feature>
<protein>
    <recommendedName>
        <fullName evidence="9">Palmdelphin</fullName>
    </recommendedName>
</protein>
<dbReference type="AlphaFoldDB" id="A0A3Q4HEZ5"/>
<dbReference type="InterPro" id="IPR004965">
    <property type="entry name" value="Paralemmin"/>
</dbReference>
<dbReference type="Proteomes" id="UP000261580">
    <property type="component" value="Unassembled WGS sequence"/>
</dbReference>
<comment type="similarity">
    <text evidence="4">Belongs to the paralemmin family.</text>
</comment>
<keyword evidence="7" id="KW-0175">Coiled coil</keyword>
<dbReference type="PANTHER" id="PTHR46881:SF1">
    <property type="entry name" value="PALMDELPHIN"/>
    <property type="match status" value="1"/>
</dbReference>
<keyword evidence="8" id="KW-0966">Cell projection</keyword>
<evidence type="ECO:0000256" key="2">
    <source>
        <dbReference type="ARBA" id="ARBA00004496"/>
    </source>
</evidence>
<reference evidence="11" key="1">
    <citation type="submission" date="2025-08" db="UniProtKB">
        <authorList>
            <consortium name="Ensembl"/>
        </authorList>
    </citation>
    <scope>IDENTIFICATION</scope>
</reference>
<sequence length="419" mass="47391">VSYIHSFKLLLLMKQQKHRIQEDIKKKKVKLDQEKFKLQHLKMEVDSLEREESMISVNESFILSRLKAVEKSPEDIIKVNTNTHSYTAIPESSSSPARSTLSALCVPALFNMQINVAKNTLTGESSVLSTPDVLLKDFHQSTGLRVHDDVQKCVCALSSQQASRGQNGVSELSANEVGHLLRNATMHCQAKHQNWNRVEHDLGKQPGHYDVLQRHKADKDSNEHRNPRSEHHCCDQDSRLIKNEGRSQQTNRTGSCGSARHQPGSMTRSSSRITEPSRRCVALRTHDQEMLTHTRFSYTPCYIPAVDYISEEEHYPSLHQSNRQTGSRAPLTGDDPAEPITAIFMGFQSALDESRQEFEGSLKAELVIVEDDEDYDDSNMKEKKSHVPKPNVKSSPANKHVTLFSLVFITYIPYCCVSL</sequence>
<keyword evidence="6" id="KW-0770">Synapse</keyword>
<dbReference type="Bgee" id="ENSNBRG00000011904">
    <property type="expression patterns" value="Expressed in camera-type eye"/>
</dbReference>
<dbReference type="GeneTree" id="ENSGT00940000157718"/>
<dbReference type="GO" id="GO:0005737">
    <property type="term" value="C:cytoplasm"/>
    <property type="evidence" value="ECO:0007669"/>
    <property type="project" value="UniProtKB-SubCell"/>
</dbReference>
<evidence type="ECO:0000256" key="3">
    <source>
        <dbReference type="ARBA" id="ARBA00004552"/>
    </source>
</evidence>
<feature type="compositionally biased region" description="Polar residues" evidence="10">
    <location>
        <begin position="264"/>
        <end position="274"/>
    </location>
</feature>
<dbReference type="PANTHER" id="PTHR46881">
    <property type="entry name" value="PALMDELPHIN"/>
    <property type="match status" value="1"/>
</dbReference>
<comment type="subcellular location">
    <subcellularLocation>
        <location evidence="1">Cell projection</location>
        <location evidence="1">Dendrite</location>
    </subcellularLocation>
    <subcellularLocation>
        <location evidence="3">Cell projection</location>
        <location evidence="3">Dendritic spine</location>
    </subcellularLocation>
    <subcellularLocation>
        <location evidence="2">Cytoplasm</location>
    </subcellularLocation>
</comment>
<evidence type="ECO:0000256" key="1">
    <source>
        <dbReference type="ARBA" id="ARBA00004279"/>
    </source>
</evidence>
<feature type="compositionally biased region" description="Polar residues" evidence="10">
    <location>
        <begin position="246"/>
        <end position="256"/>
    </location>
</feature>
<evidence type="ECO:0000256" key="5">
    <source>
        <dbReference type="ARBA" id="ARBA00022490"/>
    </source>
</evidence>
<dbReference type="GO" id="GO:0043197">
    <property type="term" value="C:dendritic spine"/>
    <property type="evidence" value="ECO:0007669"/>
    <property type="project" value="UniProtKB-SubCell"/>
</dbReference>
<accession>A0A3Q4HEZ5</accession>
<keyword evidence="12" id="KW-1185">Reference proteome</keyword>
<dbReference type="OMA" id="FASHRSH"/>
<dbReference type="Ensembl" id="ENSNBRT00000015813.1">
    <property type="protein sequence ID" value="ENSNBRP00000015392.1"/>
    <property type="gene ID" value="ENSNBRG00000011904.1"/>
</dbReference>
<reference evidence="11" key="2">
    <citation type="submission" date="2025-09" db="UniProtKB">
        <authorList>
            <consortium name="Ensembl"/>
        </authorList>
    </citation>
    <scope>IDENTIFICATION</scope>
</reference>
<evidence type="ECO:0000256" key="6">
    <source>
        <dbReference type="ARBA" id="ARBA00023018"/>
    </source>
</evidence>
<keyword evidence="5" id="KW-0963">Cytoplasm</keyword>
<name>A0A3Q4HEZ5_NEOBR</name>
<organism evidence="11 12">
    <name type="scientific">Neolamprologus brichardi</name>
    <name type="common">Fairy cichlid</name>
    <name type="synonym">Lamprologus brichardi</name>
    <dbReference type="NCBI Taxonomy" id="32507"/>
    <lineage>
        <taxon>Eukaryota</taxon>
        <taxon>Metazoa</taxon>
        <taxon>Chordata</taxon>
        <taxon>Craniata</taxon>
        <taxon>Vertebrata</taxon>
        <taxon>Euteleostomi</taxon>
        <taxon>Actinopterygii</taxon>
        <taxon>Neopterygii</taxon>
        <taxon>Teleostei</taxon>
        <taxon>Neoteleostei</taxon>
        <taxon>Acanthomorphata</taxon>
        <taxon>Ovalentaria</taxon>
        <taxon>Cichlomorphae</taxon>
        <taxon>Cichliformes</taxon>
        <taxon>Cichlidae</taxon>
        <taxon>African cichlids</taxon>
        <taxon>Pseudocrenilabrinae</taxon>
        <taxon>Lamprologini</taxon>
        <taxon>Neolamprologus</taxon>
    </lineage>
</organism>
<evidence type="ECO:0000313" key="12">
    <source>
        <dbReference type="Proteomes" id="UP000261580"/>
    </source>
</evidence>
<dbReference type="GO" id="GO:0008360">
    <property type="term" value="P:regulation of cell shape"/>
    <property type="evidence" value="ECO:0007669"/>
    <property type="project" value="InterPro"/>
</dbReference>
<evidence type="ECO:0000313" key="11">
    <source>
        <dbReference type="Ensembl" id="ENSNBRP00000015392.1"/>
    </source>
</evidence>
<feature type="compositionally biased region" description="Basic and acidic residues" evidence="10">
    <location>
        <begin position="215"/>
        <end position="245"/>
    </location>
</feature>
<evidence type="ECO:0000256" key="8">
    <source>
        <dbReference type="ARBA" id="ARBA00023273"/>
    </source>
</evidence>
<dbReference type="Pfam" id="PF03285">
    <property type="entry name" value="Paralemmin"/>
    <property type="match status" value="1"/>
</dbReference>
<evidence type="ECO:0000256" key="9">
    <source>
        <dbReference type="ARBA" id="ARBA00040857"/>
    </source>
</evidence>
<proteinExistence type="inferred from homology"/>
<evidence type="ECO:0000256" key="7">
    <source>
        <dbReference type="ARBA" id="ARBA00023054"/>
    </source>
</evidence>
<dbReference type="GO" id="GO:0016020">
    <property type="term" value="C:membrane"/>
    <property type="evidence" value="ECO:0007669"/>
    <property type="project" value="InterPro"/>
</dbReference>